<dbReference type="PANTHER" id="PTHR22772">
    <property type="entry name" value="NOVEL ZZ TYPE ZINC FINGER DOMAIN CONTAINING PROTEIN"/>
    <property type="match status" value="1"/>
</dbReference>
<accession>A0A1W0A0X3</accession>
<proteinExistence type="predicted"/>
<dbReference type="PANTHER" id="PTHR22772:SF4">
    <property type="entry name" value="ZINC FINGER ZZ-TYPE AND EF-HAND DOMAIN-CONTAINING PROTEIN 1"/>
    <property type="match status" value="1"/>
</dbReference>
<dbReference type="OrthoDB" id="239701at2759"/>
<organism evidence="1 2">
    <name type="scientific">Thraustotheca clavata</name>
    <dbReference type="NCBI Taxonomy" id="74557"/>
    <lineage>
        <taxon>Eukaryota</taxon>
        <taxon>Sar</taxon>
        <taxon>Stramenopiles</taxon>
        <taxon>Oomycota</taxon>
        <taxon>Saprolegniomycetes</taxon>
        <taxon>Saprolegniales</taxon>
        <taxon>Achlyaceae</taxon>
        <taxon>Thraustotheca</taxon>
    </lineage>
</organism>
<sequence length="2230" mass="251886">MIHELTPERFDHVTEVIVAAKHNVIDQLAGNPMQFTINLGVHLVELATILLQGSIAGFQDGIFDKSIPIALVGTVILACTELCEVSSSDITEAKLDILEKSILGRTAPLAFAYVEHWLNTNTDVHDVCPQLIPLATNLLAKLQPLYSVVKERETFMQTKHQGTHSIVFESDHEYRNDMHEMTEVHLDGATSIKITFDDRSRTEYNYDYLVFYTDKSCTTYHGEEKYSGRDTSYNWPGVGGNPPLVIHSDRCFVLFHTDGSNTDWGYKFTATAEITEQSKSFEQHWITSLEGNILDCLGLIIEKESTWFPTVPQEVSNARFLESDLFHGGYLIDAETPPDDVLAFLYELIELEDSDGVAARIAQRLKANTLQDQGAVPHINRAVRAVAAAILHHNMWSLDAYALSQGIQHEPSMPLLRAWKNAQKMRNWFDMGDAQRPILAASTSIDESRPTLQRQPSAYSGASEDALRTLCSNVVARAKFLLQLSPASFSLATSEDPTAAAKRWNLLAKYGVALKKSDNPASILEKWHSLVDEVEAATELKKMMLYRKTSAGRHHGKHEKTMTELVLEFVQSDVDVPDIVEAVNMRNRRAAHRSLSVSILHNALVECQNPRLSLVLLERFASTLYSLETRKVNLFNQLHGCSIVHRNAIRELYASVLKMFAKILMDPTSTLHQSVLKCFALDFDPKDGDIIFDSQIVASAFKLLFSQDMSVRDAAQAAVRILIDRFIRKDKETNIQRDIVRGIKDYVRLFERPSTSMGVYLPSNTPGLSRLTCRPVPTITFWMYIPSLEEVRLCVGDQVKQGPNWKTSLDEDDYGIGTVMDVFNDTEVSIKWLARPGGKEITASYVYDPSSSVYEIVPASLDVGGQIFLKSKAFADSWRNRLFGLYLSSDYKLELSLSVGADAALKFTSSKALKAANWHHVTVTPQESNIVVRLDGEEFVQAELSSHFAQQSVYDARMLESEHPYVKQGWQYYKLSVPGASLLRIKFDAQTSTGSNANSYLVIYQNEEHSLFYGEERYCSAESNFPGVQDNSPFEIPSGSFIVGMYKGDNTDDFWGFRLHAYVVEGSDVSPESRLYLGEAPTRIIPGIQSARCFIYDLKVLDSEPSASTAAPDECPASVRLQDIWHILGCIHTILSNGSNIYDLISSAIPWLLELVYSASNPANLRFAASNTITQTITSFPNAIEHSIFEPYIEKSFDFLSQECNMWNSGANHELLELSTEHKNLLALAYSGILRSAYEIPALAPKIEAKVREGLKLSSHQDNYGPALASALVLGGDYDGIFIGSPVKCVVKNENQEPTLESGWVIDIKVVGTVRFARVLYDLYLNRIESIPVKNIVLSAPYGENGKDTNELLSRCFEDVVNAAVNESPPTPPQMDLQTRLLKVLSNMDYKALHNGNFQSILPKLLRLAQRPSNEALVPVKSIKKSFESTHPYRESLDIYETISFPHAKSLRVIFSSATRTEKDCDYIIFYKDKVDRELWWGDDKYSGRDGDENFPGYNDRPPLIIPASEFTFYWHTDSSNNDWGWEFTVEAVFEPMAASTLTLQQLQQRVYHLSEVLLDVPAALSTAEPVCRENNNEVAEELWALNKSLASLPQLKYLGGNHETQNWIIVNKMGAMFYNSPEFSTSSNQSIPYGTIVKVTQQTTNWFSGVDWKGGAQEWMVCSDQLPTLSEGRVDAWLSEYAEKVQLSRELVVNESNGILDMESHFDTSTIYAATVCTPLRLHCILLDSLIKRYALLFVRLYIEAQSDDAIPCEVFLQLVQLTIASDTSANTSGILGSQLRKYASKNNEFLESVLNVTTNTLLEVVQTLTSVHSFVRVVENMRPNTFERIHFPGAREIRIEFDESTHCDEEYAHVSFYDRDGAAGEEPYHGSSKGGNWPGLNKRPPLIVQTDYIMVYFYMSSGDADSTRIKFTAYGETSDRNTSEVESTKPMERLKLVLWIWSQFSDINVLRPQNLPNILDVLCQLYHFSPSSVQRNILAVWSNWLQYDRDWFFDHLSSLQIHRFMSFIKFKLWVIHDREGANDKKSLVEQRLLQCVLDADLQLENYALQLENNCDLLTEFTWETKSGVQCNGNRVEKAESGCEIIVSTVEGCKRGRHRWYFFIHRMSKHLVVGLTIDGSPDIKHEWAPKVENFGEFFARDTLTLELDYQAVRYYRNGSYCGQSILLPGEVYRPAVKLVDCGDAILIQKQPPLQWLRELQARNPVWYQRITSIVAMLMGFNGQMRNQDT</sequence>
<keyword evidence="1" id="KW-0436">Ligase</keyword>
<dbReference type="GO" id="GO:0016874">
    <property type="term" value="F:ligase activity"/>
    <property type="evidence" value="ECO:0007669"/>
    <property type="project" value="UniProtKB-KW"/>
</dbReference>
<dbReference type="SUPFAM" id="SSF49899">
    <property type="entry name" value="Concanavalin A-like lectins/glucanases"/>
    <property type="match status" value="1"/>
</dbReference>
<dbReference type="InterPro" id="IPR016024">
    <property type="entry name" value="ARM-type_fold"/>
</dbReference>
<dbReference type="EMBL" id="JNBS01000722">
    <property type="protein sequence ID" value="OQS03916.1"/>
    <property type="molecule type" value="Genomic_DNA"/>
</dbReference>
<feature type="non-terminal residue" evidence="1">
    <location>
        <position position="2230"/>
    </location>
</feature>
<dbReference type="STRING" id="74557.A0A1W0A0X3"/>
<gene>
    <name evidence="1" type="ORF">THRCLA_03799</name>
</gene>
<dbReference type="Proteomes" id="UP000243217">
    <property type="component" value="Unassembled WGS sequence"/>
</dbReference>
<comment type="caution">
    <text evidence="1">The sequence shown here is derived from an EMBL/GenBank/DDBJ whole genome shotgun (WGS) entry which is preliminary data.</text>
</comment>
<dbReference type="InterPro" id="IPR040099">
    <property type="entry name" value="ZZEF1"/>
</dbReference>
<name>A0A1W0A0X3_9STRA</name>
<protein>
    <submittedName>
        <fullName evidence="1">HECT E3 ubiquitin ligase</fullName>
    </submittedName>
</protein>
<dbReference type="SUPFAM" id="SSF48371">
    <property type="entry name" value="ARM repeat"/>
    <property type="match status" value="1"/>
</dbReference>
<dbReference type="InterPro" id="IPR013320">
    <property type="entry name" value="ConA-like_dom_sf"/>
</dbReference>
<evidence type="ECO:0000313" key="2">
    <source>
        <dbReference type="Proteomes" id="UP000243217"/>
    </source>
</evidence>
<keyword evidence="2" id="KW-1185">Reference proteome</keyword>
<evidence type="ECO:0000313" key="1">
    <source>
        <dbReference type="EMBL" id="OQS03916.1"/>
    </source>
</evidence>
<reference evidence="1 2" key="1">
    <citation type="journal article" date="2014" name="Genome Biol. Evol.">
        <title>The secreted proteins of Achlya hypogyna and Thraustotheca clavata identify the ancestral oomycete secretome and reveal gene acquisitions by horizontal gene transfer.</title>
        <authorList>
            <person name="Misner I."/>
            <person name="Blouin N."/>
            <person name="Leonard G."/>
            <person name="Richards T.A."/>
            <person name="Lane C.E."/>
        </authorList>
    </citation>
    <scope>NUCLEOTIDE SEQUENCE [LARGE SCALE GENOMIC DNA]</scope>
    <source>
        <strain evidence="1 2">ATCC 34112</strain>
    </source>
</reference>